<dbReference type="GO" id="GO:0008964">
    <property type="term" value="F:phosphoenolpyruvate carboxylase activity"/>
    <property type="evidence" value="ECO:0007669"/>
    <property type="project" value="UniProtKB-EC"/>
</dbReference>
<dbReference type="KEGG" id="afo:Afer_0101"/>
<keyword evidence="6" id="KW-0670">Pyruvate</keyword>
<dbReference type="AlphaFoldDB" id="C7M1M3"/>
<dbReference type="PRINTS" id="PR00150">
    <property type="entry name" value="PEPCARBXLASE"/>
</dbReference>
<comment type="function">
    <text evidence="1">Forms oxaloacetate, a four-carbon dicarboxylic acid source for the tricarboxylic acid cycle.</text>
</comment>
<dbReference type="PROSITE" id="PS00393">
    <property type="entry name" value="PEPCASE_2"/>
    <property type="match status" value="1"/>
</dbReference>
<dbReference type="STRING" id="525909.Afer_0101"/>
<evidence type="ECO:0000256" key="3">
    <source>
        <dbReference type="ARBA" id="ARBA00048995"/>
    </source>
</evidence>
<feature type="active site" evidence="4">
    <location>
        <position position="37"/>
    </location>
</feature>
<protein>
    <recommendedName>
        <fullName evidence="2">Phosphoenolpyruvate carboxylase</fullName>
    </recommendedName>
</protein>
<name>C7M1M3_ACIFD</name>
<evidence type="ECO:0000256" key="2">
    <source>
        <dbReference type="ARBA" id="ARBA00022419"/>
    </source>
</evidence>
<reference evidence="6 7" key="1">
    <citation type="journal article" date="2009" name="Stand. Genomic Sci.">
        <title>Complete genome sequence of Acidimicrobium ferrooxidans type strain (ICP).</title>
        <authorList>
            <person name="Clum A."/>
            <person name="Nolan M."/>
            <person name="Lang E."/>
            <person name="Glavina Del Rio T."/>
            <person name="Tice H."/>
            <person name="Copeland A."/>
            <person name="Cheng J.F."/>
            <person name="Lucas S."/>
            <person name="Chen F."/>
            <person name="Bruce D."/>
            <person name="Goodwin L."/>
            <person name="Pitluck S."/>
            <person name="Ivanova N."/>
            <person name="Mavrommatis K."/>
            <person name="Mikhailova N."/>
            <person name="Pati A."/>
            <person name="Chen A."/>
            <person name="Palaniappan K."/>
            <person name="Goker M."/>
            <person name="Spring S."/>
            <person name="Land M."/>
            <person name="Hauser L."/>
            <person name="Chang Y.J."/>
            <person name="Jeffries C.C."/>
            <person name="Chain P."/>
            <person name="Bristow J."/>
            <person name="Eisen J.A."/>
            <person name="Markowitz V."/>
            <person name="Hugenholtz P."/>
            <person name="Kyrpides N.C."/>
            <person name="Klenk H.P."/>
            <person name="Lapidus A."/>
        </authorList>
    </citation>
    <scope>NUCLEOTIDE SEQUENCE [LARGE SCALE GENOMIC DNA]</scope>
    <source>
        <strain evidence="7">DSM 10331 / JCM 15462 / NBRC 103882 / ICP</strain>
    </source>
</reference>
<dbReference type="Gene3D" id="1.20.1440.90">
    <property type="entry name" value="Phosphoenolpyruvate/pyruvate domain"/>
    <property type="match status" value="1"/>
</dbReference>
<dbReference type="PANTHER" id="PTHR30523">
    <property type="entry name" value="PHOSPHOENOLPYRUVATE CARBOXYLASE"/>
    <property type="match status" value="1"/>
</dbReference>
<evidence type="ECO:0000256" key="1">
    <source>
        <dbReference type="ARBA" id="ARBA00003670"/>
    </source>
</evidence>
<dbReference type="RefSeq" id="WP_012784191.1">
    <property type="nucleotide sequence ID" value="NC_013124.1"/>
</dbReference>
<sequence length="772" mass="84465">MFNVLNVAEGADDVTDLAKLAPRSLGRIRLTPVLTAHPTETKRRTILHTLQRIAHAPNAVDPSDLRLLWFTEELRSRRLEVADEVHTGLFYLTTSLFDAIPVVYRQLAAARGVDADAIGVPVRFGSWIGGDRDGNPLVTAEVTKAAFVANATACLEAFRSRLDAVKRRLTHSMHFAAVSDAIVESIRNDEHDFVHLAPYVRTHYVDEPYRQKIYYLLARIDNQLHRLHNDPEALDIAPLVGPDLETALRLIRDSLAAHGDTALAEGPLQDLVWQAATFGTHLASLDIRQESTVHHQAILELFGDDPRLAGYWEADADDRLSMLLACLDHPPHARTPRTTLVADLVALFDTLTTVEAELGPAAIGSYVISMTHHAADVIAVLVIARALGADHLDITPLFETIADLECLESVMEQLFTLPAYLAHLERRALRQEVMLGYSDSTKDGGMAASAYALYRAQEALIGLGERHAITVELFHGRGGTVGRGGGPIAQVARAHPRAALRGTIRITEQGETISHRYATTDRASATLLTALGAFGGADDDTAPTDRAVMVTELVARSSEHAYRALTTSAGFDAYFRSVTPFPELTQLRIGSRPARRHQADTGLATIRAIPWVFAWAQSRHTLPAWFGIGTGLATAREAHGDHAIREARASWPFVAGMLDNVQIALAKADMRLARRYLDLADDPTTAAAIFAVIEEEYERTVAETLRATGQRRLLAWSPTLADSLTVRNRVLAELNPLQVTALGAWRSSRNPDDLTLVLRSINAIATVQKNSG</sequence>
<dbReference type="GO" id="GO:0005829">
    <property type="term" value="C:cytosol"/>
    <property type="evidence" value="ECO:0007669"/>
    <property type="project" value="TreeGrafter"/>
</dbReference>
<evidence type="ECO:0000256" key="5">
    <source>
        <dbReference type="PROSITE-ProRule" id="PRU10112"/>
    </source>
</evidence>
<dbReference type="EMBL" id="CP001631">
    <property type="protein sequence ID" value="ACU53072.1"/>
    <property type="molecule type" value="Genomic_DNA"/>
</dbReference>
<organism evidence="6 7">
    <name type="scientific">Acidimicrobium ferrooxidans (strain DSM 10331 / JCM 15462 / NBRC 103882 / ICP)</name>
    <dbReference type="NCBI Taxonomy" id="525909"/>
    <lineage>
        <taxon>Bacteria</taxon>
        <taxon>Bacillati</taxon>
        <taxon>Actinomycetota</taxon>
        <taxon>Acidimicrobiia</taxon>
        <taxon>Acidimicrobiales</taxon>
        <taxon>Acidimicrobiaceae</taxon>
        <taxon>Acidimicrobium</taxon>
    </lineage>
</organism>
<dbReference type="PANTHER" id="PTHR30523:SF6">
    <property type="entry name" value="PHOSPHOENOLPYRUVATE CARBOXYLASE"/>
    <property type="match status" value="1"/>
</dbReference>
<gene>
    <name evidence="6" type="ordered locus">Afer_0101</name>
</gene>
<evidence type="ECO:0000256" key="4">
    <source>
        <dbReference type="PROSITE-ProRule" id="PRU10111"/>
    </source>
</evidence>
<dbReference type="GO" id="GO:0006099">
    <property type="term" value="P:tricarboxylic acid cycle"/>
    <property type="evidence" value="ECO:0007669"/>
    <property type="project" value="InterPro"/>
</dbReference>
<evidence type="ECO:0000313" key="7">
    <source>
        <dbReference type="Proteomes" id="UP000000771"/>
    </source>
</evidence>
<dbReference type="Proteomes" id="UP000000771">
    <property type="component" value="Chromosome"/>
</dbReference>
<dbReference type="InterPro" id="IPR021135">
    <property type="entry name" value="PEP_COase"/>
</dbReference>
<accession>C7M1M3</accession>
<comment type="catalytic activity">
    <reaction evidence="3">
        <text>oxaloacetate + phosphate = phosphoenolpyruvate + hydrogencarbonate</text>
        <dbReference type="Rhea" id="RHEA:28370"/>
        <dbReference type="ChEBI" id="CHEBI:16452"/>
        <dbReference type="ChEBI" id="CHEBI:17544"/>
        <dbReference type="ChEBI" id="CHEBI:43474"/>
        <dbReference type="ChEBI" id="CHEBI:58702"/>
        <dbReference type="EC" id="4.1.1.31"/>
    </reaction>
</comment>
<dbReference type="InterPro" id="IPR018129">
    <property type="entry name" value="PEP_COase_Lys_AS"/>
</dbReference>
<dbReference type="GO" id="GO:0015977">
    <property type="term" value="P:carbon fixation"/>
    <property type="evidence" value="ECO:0007669"/>
    <property type="project" value="InterPro"/>
</dbReference>
<dbReference type="Pfam" id="PF00311">
    <property type="entry name" value="PEPcase"/>
    <property type="match status" value="1"/>
</dbReference>
<evidence type="ECO:0000313" key="6">
    <source>
        <dbReference type="EMBL" id="ACU53072.1"/>
    </source>
</evidence>
<dbReference type="HOGENOM" id="CLU_006557_2_0_11"/>
<proteinExistence type="predicted"/>
<dbReference type="InterPro" id="IPR015813">
    <property type="entry name" value="Pyrv/PenolPyrv_kinase-like_dom"/>
</dbReference>
<dbReference type="InterPro" id="IPR033129">
    <property type="entry name" value="PEPCASE_His_AS"/>
</dbReference>
<keyword evidence="7" id="KW-1185">Reference proteome</keyword>
<dbReference type="PROSITE" id="PS00781">
    <property type="entry name" value="PEPCASE_1"/>
    <property type="match status" value="1"/>
</dbReference>
<dbReference type="SUPFAM" id="SSF51621">
    <property type="entry name" value="Phosphoenolpyruvate/pyruvate domain"/>
    <property type="match status" value="1"/>
</dbReference>
<dbReference type="eggNOG" id="COG2352">
    <property type="taxonomic scope" value="Bacteria"/>
</dbReference>
<feature type="active site" evidence="5">
    <location>
        <position position="442"/>
    </location>
</feature>
<keyword evidence="6" id="KW-0456">Lyase</keyword>